<dbReference type="STRING" id="249408.BOO71_0005233"/>
<gene>
    <name evidence="2" type="ORF">BOO71_0005233</name>
</gene>
<evidence type="ECO:0008006" key="4">
    <source>
        <dbReference type="Google" id="ProtNLM"/>
    </source>
</evidence>
<keyword evidence="1" id="KW-0732">Signal</keyword>
<sequence length="720" mass="74806">MLGLWLGLFSLGASPALAQGAPVGVAELCAAPEDLADVRVQGVSRGIYSLRRVGTAEAGTVETGAADTGSVWVQQGALQRGEERYGLETLSCDDVAFTRLNPALTPRYDPEAQTLSFEPQLGLLPTSVLPVSMPAAVEATSLPVYGLDYGLDLHLATQRDGTRGVDQNGSLNATYANGRFSAQVGVSESNTQTQALAVEPSFSARYQLRPQSSVEAGWNIAPLLTDGSERFSGVQTQLVGPNLRFLDVFTVDLPVPAKVRLIAGPLLLGEWTLGAGRVQFTGVPLPGPSGTVRAVIEDAAGRREVGVNYSFPAAVLPSGGYRAVAEAGLLGDAAYANGRVSYGLTNALTLNTQFGVKAGRSSAALSLTAASETQAFTVGVLHNLSDFTDAATLNYRGRVGGIGLGVGAVIPFQDVRQARVEAAAGTKLGGLATGLAVGYDLRQEGWYGRAQVTGELTPQVRLSVGGQISGRSRQLSLTLGYQPSAQWNAQIATTLSPAGPGVTAAATYSPTDSQQFRVMYGAGLLSGEYRLRTFADVAVNAATNGQVGASIQGALVYANGRLYASPARTDDVTVVLETGVAGLPVFVGGMYKGRTDAGGALVFSVTASDQIDIRVDLKALPIEVSVKEASLLVAGATSRSIKVDWRGNFGRSRFVDFQFGGQETAYGTVSLGDLGEYDLDAFGTTILPASAQPLAGVLTLKDGRSCPVTIGVKDDVVNCP</sequence>
<dbReference type="Proteomes" id="UP000186607">
    <property type="component" value="Unassembled WGS sequence"/>
</dbReference>
<organism evidence="2 3">
    <name type="scientific">Deinococcus marmoris</name>
    <dbReference type="NCBI Taxonomy" id="249408"/>
    <lineage>
        <taxon>Bacteria</taxon>
        <taxon>Thermotogati</taxon>
        <taxon>Deinococcota</taxon>
        <taxon>Deinococci</taxon>
        <taxon>Deinococcales</taxon>
        <taxon>Deinococcaceae</taxon>
        <taxon>Deinococcus</taxon>
    </lineage>
</organism>
<evidence type="ECO:0000313" key="3">
    <source>
        <dbReference type="Proteomes" id="UP000186607"/>
    </source>
</evidence>
<comment type="caution">
    <text evidence="2">The sequence shown here is derived from an EMBL/GenBank/DDBJ whole genome shotgun (WGS) entry which is preliminary data.</text>
</comment>
<protein>
    <recommendedName>
        <fullName evidence="4">Sigma-fimbriae usher protein</fullName>
    </recommendedName>
</protein>
<feature type="signal peptide" evidence="1">
    <location>
        <begin position="1"/>
        <end position="18"/>
    </location>
</feature>
<accession>A0A1U7P0D3</accession>
<dbReference type="AlphaFoldDB" id="A0A1U7P0D3"/>
<dbReference type="OrthoDB" id="54630at2"/>
<proteinExistence type="predicted"/>
<reference evidence="2 3" key="1">
    <citation type="submission" date="2017-01" db="EMBL/GenBank/DDBJ databases">
        <title>Genome Analysis of Deinococcus marmoris KOPRI26562.</title>
        <authorList>
            <person name="Kim J.H."/>
            <person name="Oh H.-M."/>
        </authorList>
    </citation>
    <scope>NUCLEOTIDE SEQUENCE [LARGE SCALE GENOMIC DNA]</scope>
    <source>
        <strain evidence="2 3">KOPRI26562</strain>
    </source>
</reference>
<name>A0A1U7P0D3_9DEIO</name>
<keyword evidence="3" id="KW-1185">Reference proteome</keyword>
<dbReference type="RefSeq" id="WP_139322851.1">
    <property type="nucleotide sequence ID" value="NZ_MSTI01000063.1"/>
</dbReference>
<feature type="chain" id="PRO_5012007463" description="Sigma-fimbriae usher protein" evidence="1">
    <location>
        <begin position="19"/>
        <end position="720"/>
    </location>
</feature>
<evidence type="ECO:0000313" key="2">
    <source>
        <dbReference type="EMBL" id="OLV18633.1"/>
    </source>
</evidence>
<evidence type="ECO:0000256" key="1">
    <source>
        <dbReference type="SAM" id="SignalP"/>
    </source>
</evidence>
<dbReference type="EMBL" id="MSTI01000063">
    <property type="protein sequence ID" value="OLV18633.1"/>
    <property type="molecule type" value="Genomic_DNA"/>
</dbReference>